<feature type="transmembrane region" description="Helical" evidence="1">
    <location>
        <begin position="56"/>
        <end position="75"/>
    </location>
</feature>
<comment type="caution">
    <text evidence="2">The sequence shown here is derived from an EMBL/GenBank/DDBJ whole genome shotgun (WGS) entry which is preliminary data.</text>
</comment>
<reference evidence="2 3" key="1">
    <citation type="submission" date="2016-08" db="EMBL/GenBank/DDBJ databases">
        <title>Genome of Bacillus solimangrovi GH2-4.</title>
        <authorList>
            <person name="Lim S."/>
            <person name="Kim B.-C."/>
        </authorList>
    </citation>
    <scope>NUCLEOTIDE SEQUENCE [LARGE SCALE GENOMIC DNA]</scope>
    <source>
        <strain evidence="2 3">GH2-4</strain>
    </source>
</reference>
<feature type="transmembrane region" description="Helical" evidence="1">
    <location>
        <begin position="6"/>
        <end position="24"/>
    </location>
</feature>
<dbReference type="EMBL" id="MJEH01000004">
    <property type="protein sequence ID" value="OEH94228.1"/>
    <property type="molecule type" value="Genomic_DNA"/>
</dbReference>
<evidence type="ECO:0000256" key="1">
    <source>
        <dbReference type="SAM" id="Phobius"/>
    </source>
</evidence>
<sequence length="79" mass="8973">MSQYVYVFLLLIFLTSLVSLVYTFKIGQEVDRVKGEYDGEVNKVVRSHHIMRNPVFLAYIIGIVLILGYVAYLMAQGGV</sequence>
<keyword evidence="3" id="KW-1185">Reference proteome</keyword>
<organism evidence="2 3">
    <name type="scientific">Bacillus solimangrovi</name>
    <dbReference type="NCBI Taxonomy" id="1305675"/>
    <lineage>
        <taxon>Bacteria</taxon>
        <taxon>Bacillati</taxon>
        <taxon>Bacillota</taxon>
        <taxon>Bacilli</taxon>
        <taxon>Bacillales</taxon>
        <taxon>Bacillaceae</taxon>
        <taxon>Bacillus</taxon>
    </lineage>
</organism>
<proteinExistence type="predicted"/>
<keyword evidence="1" id="KW-1133">Transmembrane helix</keyword>
<evidence type="ECO:0000313" key="2">
    <source>
        <dbReference type="EMBL" id="OEH94228.1"/>
    </source>
</evidence>
<dbReference type="Proteomes" id="UP000095209">
    <property type="component" value="Unassembled WGS sequence"/>
</dbReference>
<evidence type="ECO:0000313" key="3">
    <source>
        <dbReference type="Proteomes" id="UP000095209"/>
    </source>
</evidence>
<gene>
    <name evidence="2" type="ORF">BFG57_09265</name>
</gene>
<protein>
    <submittedName>
        <fullName evidence="2">Uncharacterized protein</fullName>
    </submittedName>
</protein>
<keyword evidence="1" id="KW-0812">Transmembrane</keyword>
<keyword evidence="1" id="KW-0472">Membrane</keyword>
<dbReference type="OrthoDB" id="2454818at2"/>
<dbReference type="RefSeq" id="WP_069715791.1">
    <property type="nucleotide sequence ID" value="NZ_MJEH01000004.1"/>
</dbReference>
<dbReference type="AlphaFoldDB" id="A0A1E5LJN3"/>
<name>A0A1E5LJN3_9BACI</name>
<accession>A0A1E5LJN3</accession>